<evidence type="ECO:0000256" key="1">
    <source>
        <dbReference type="ARBA" id="ARBA00022527"/>
    </source>
</evidence>
<dbReference type="GO" id="GO:0005524">
    <property type="term" value="F:ATP binding"/>
    <property type="evidence" value="ECO:0007669"/>
    <property type="project" value="UniProtKB-KW"/>
</dbReference>
<dbReference type="InterPro" id="IPR000719">
    <property type="entry name" value="Prot_kinase_dom"/>
</dbReference>
<dbReference type="Pfam" id="PF00069">
    <property type="entry name" value="Pkinase"/>
    <property type="match status" value="1"/>
</dbReference>
<keyword evidence="5" id="KW-0067">ATP-binding</keyword>
<evidence type="ECO:0000256" key="2">
    <source>
        <dbReference type="ARBA" id="ARBA00022679"/>
    </source>
</evidence>
<dbReference type="GO" id="GO:0004674">
    <property type="term" value="F:protein serine/threonine kinase activity"/>
    <property type="evidence" value="ECO:0007669"/>
    <property type="project" value="UniProtKB-KW"/>
</dbReference>
<dbReference type="GO" id="GO:0043065">
    <property type="term" value="P:positive regulation of apoptotic process"/>
    <property type="evidence" value="ECO:0007669"/>
    <property type="project" value="TreeGrafter"/>
</dbReference>
<dbReference type="GO" id="GO:0035556">
    <property type="term" value="P:intracellular signal transduction"/>
    <property type="evidence" value="ECO:0007669"/>
    <property type="project" value="TreeGrafter"/>
</dbReference>
<keyword evidence="3" id="KW-0547">Nucleotide-binding</keyword>
<protein>
    <recommendedName>
        <fullName evidence="7">Protein kinase domain-containing protein</fullName>
    </recommendedName>
</protein>
<keyword evidence="9" id="KW-1185">Reference proteome</keyword>
<dbReference type="PROSITE" id="PS50011">
    <property type="entry name" value="PROTEIN_KINASE_DOM"/>
    <property type="match status" value="1"/>
</dbReference>
<dbReference type="Gene3D" id="1.10.510.10">
    <property type="entry name" value="Transferase(Phosphotransferase) domain 1"/>
    <property type="match status" value="1"/>
</dbReference>
<evidence type="ECO:0000256" key="3">
    <source>
        <dbReference type="ARBA" id="ARBA00022741"/>
    </source>
</evidence>
<evidence type="ECO:0000313" key="9">
    <source>
        <dbReference type="Proteomes" id="UP001497623"/>
    </source>
</evidence>
<dbReference type="SUPFAM" id="SSF56112">
    <property type="entry name" value="Protein kinase-like (PK-like)"/>
    <property type="match status" value="1"/>
</dbReference>
<evidence type="ECO:0000256" key="4">
    <source>
        <dbReference type="ARBA" id="ARBA00022777"/>
    </source>
</evidence>
<keyword evidence="1" id="KW-0723">Serine/threonine-protein kinase</keyword>
<feature type="non-terminal residue" evidence="8">
    <location>
        <position position="814"/>
    </location>
</feature>
<dbReference type="Proteomes" id="UP001497623">
    <property type="component" value="Unassembled WGS sequence"/>
</dbReference>
<dbReference type="Gene3D" id="1.10.287.540">
    <property type="entry name" value="Helix hairpin bin"/>
    <property type="match status" value="1"/>
</dbReference>
<dbReference type="PANTHER" id="PTHR24342">
    <property type="entry name" value="SERINE/THREONINE-PROTEIN KINASE 17"/>
    <property type="match status" value="1"/>
</dbReference>
<accession>A0AAV2QWC1</accession>
<feature type="region of interest" description="Disordered" evidence="6">
    <location>
        <begin position="652"/>
        <end position="728"/>
    </location>
</feature>
<dbReference type="InterPro" id="IPR011009">
    <property type="entry name" value="Kinase-like_dom_sf"/>
</dbReference>
<evidence type="ECO:0000313" key="8">
    <source>
        <dbReference type="EMBL" id="CAL4099250.1"/>
    </source>
</evidence>
<comment type="caution">
    <text evidence="8">The sequence shown here is derived from an EMBL/GenBank/DDBJ whole genome shotgun (WGS) entry which is preliminary data.</text>
</comment>
<organism evidence="8 9">
    <name type="scientific">Meganyctiphanes norvegica</name>
    <name type="common">Northern krill</name>
    <name type="synonym">Thysanopoda norvegica</name>
    <dbReference type="NCBI Taxonomy" id="48144"/>
    <lineage>
        <taxon>Eukaryota</taxon>
        <taxon>Metazoa</taxon>
        <taxon>Ecdysozoa</taxon>
        <taxon>Arthropoda</taxon>
        <taxon>Crustacea</taxon>
        <taxon>Multicrustacea</taxon>
        <taxon>Malacostraca</taxon>
        <taxon>Eumalacostraca</taxon>
        <taxon>Eucarida</taxon>
        <taxon>Euphausiacea</taxon>
        <taxon>Euphausiidae</taxon>
        <taxon>Meganyctiphanes</taxon>
    </lineage>
</organism>
<evidence type="ECO:0000256" key="5">
    <source>
        <dbReference type="ARBA" id="ARBA00022840"/>
    </source>
</evidence>
<sequence>MKQHSFISSQTWTNPGADQYILMKIIINNHVIRNVLCPSFLTCSRRLNLNVITSKSVPNRCGPPVALMPSMMLRHGKLGGYWDYRLISYVEVIPAAHCMVRSKHAASGGERCSRCARFAMVPYCFLRKLKKGILGKTRVKSTYEITNFSLNLPTFPHIPEVCNASQPNTQLNLLYQFVHNFSLQTTSNDASNLIECTTKLIQQVLIDSNFIVTHTIDHVQFCTRSLMIRGDGKSSLGKQTEQLKKEILGKVEIRFSLEASDGSSEQILNHAPYELDVQVWAIGVLTYVFLSGVTPFGGDTDQETFVNIIKAEYEFPDEYFEDVSGYAKDFISGLLVKKPSDRMTVDDCLNHPWMSADLSVSFNHRNNIESTSLNYDENYEDNAYNQTFTNENELYPLPETENQDSAYFSDSNNYGSLVIPPLYHCSIPEEQNHQQNNNHPRLTKSKSHHISLQSLTLPTRQNHGYRLSVDMEETLRTLHSNNIHSQQQRAVRRASIDPSYFHEPSQALQDTRQLHKTSRPIEEVVLTRDSDVDSGVSCHDCEESRVEASRLCHSDSYDGDAASVVSWDDYSDLGGRRPSLTNIDAATLNSIAKPWEKLCNGSISRAITQLTVKNVPKKYCDLISNNTEMMSSNSDLRATNCELRSSKTDLRASKSDLRASKADLRASKSDLRSSKSELRASKADLRASRQDLRASKSDLRASRSDLRASKSDLRSSKSDLRASKSDLRASRGDLRGSRIDLRGSRANLTLSRLDLAHETLEDEHSLQREAEDVFRGDFTLPRRRNMDHTALAPFMRGNSLHMSFRMPKKKDMKI</sequence>
<dbReference type="Gene3D" id="3.30.200.20">
    <property type="entry name" value="Phosphorylase Kinase, domain 1"/>
    <property type="match status" value="1"/>
</dbReference>
<evidence type="ECO:0000256" key="6">
    <source>
        <dbReference type="SAM" id="MobiDB-lite"/>
    </source>
</evidence>
<dbReference type="AlphaFoldDB" id="A0AAV2QWC1"/>
<dbReference type="EMBL" id="CAXKWB010010794">
    <property type="protein sequence ID" value="CAL4099250.1"/>
    <property type="molecule type" value="Genomic_DNA"/>
</dbReference>
<evidence type="ECO:0000259" key="7">
    <source>
        <dbReference type="PROSITE" id="PS50011"/>
    </source>
</evidence>
<proteinExistence type="predicted"/>
<keyword evidence="4" id="KW-0418">Kinase</keyword>
<dbReference type="PANTHER" id="PTHR24342:SF12">
    <property type="entry name" value="DEATH-ASSOCIATED PROTEIN KINASE RELATED"/>
    <property type="match status" value="1"/>
</dbReference>
<reference evidence="8 9" key="1">
    <citation type="submission" date="2024-05" db="EMBL/GenBank/DDBJ databases">
        <authorList>
            <person name="Wallberg A."/>
        </authorList>
    </citation>
    <scope>NUCLEOTIDE SEQUENCE [LARGE SCALE GENOMIC DNA]</scope>
</reference>
<keyword evidence="2" id="KW-0808">Transferase</keyword>
<gene>
    <name evidence="8" type="ORF">MNOR_LOCUS16440</name>
</gene>
<name>A0AAV2QWC1_MEGNR</name>
<dbReference type="SMART" id="SM00220">
    <property type="entry name" value="S_TKc"/>
    <property type="match status" value="1"/>
</dbReference>
<feature type="domain" description="Protein kinase" evidence="7">
    <location>
        <begin position="67"/>
        <end position="354"/>
    </location>
</feature>
<dbReference type="GO" id="GO:0005634">
    <property type="term" value="C:nucleus"/>
    <property type="evidence" value="ECO:0007669"/>
    <property type="project" value="TreeGrafter"/>
</dbReference>